<dbReference type="AlphaFoldDB" id="A0A7X5YN17"/>
<evidence type="ECO:0000313" key="3">
    <source>
        <dbReference type="Proteomes" id="UP000587415"/>
    </source>
</evidence>
<dbReference type="Pfam" id="PF13759">
    <property type="entry name" value="2OG-FeII_Oxy_5"/>
    <property type="match status" value="1"/>
</dbReference>
<dbReference type="EMBL" id="JAATJM010000002">
    <property type="protein sequence ID" value="NJC42211.1"/>
    <property type="molecule type" value="Genomic_DNA"/>
</dbReference>
<protein>
    <submittedName>
        <fullName evidence="2">Uncharacterized protein (TIGR02466 family)</fullName>
    </submittedName>
</protein>
<dbReference type="RefSeq" id="WP_168048240.1">
    <property type="nucleotide sequence ID" value="NZ_JAATJM010000002.1"/>
</dbReference>
<gene>
    <name evidence="2" type="ORF">GGQ87_002506</name>
</gene>
<dbReference type="NCBIfam" id="TIGR02466">
    <property type="entry name" value="TIGR02466 family protein"/>
    <property type="match status" value="1"/>
</dbReference>
<name>A0A7X5YN17_9CAUL</name>
<comment type="caution">
    <text evidence="2">The sequence shown here is derived from an EMBL/GenBank/DDBJ whole genome shotgun (WGS) entry which is preliminary data.</text>
</comment>
<accession>A0A7X5YN17</accession>
<evidence type="ECO:0000313" key="2">
    <source>
        <dbReference type="EMBL" id="NJC42211.1"/>
    </source>
</evidence>
<sequence>MTTAPNTELNLKINHLFSTPVVVGKFADGAALAREIRDVARERQRAHPGVSQSNVGGWHSTYDMIAWGGPAAKRLANLAIAMARQVSSFSGATSDDYVWTAHMWANISGPGASNSVHVHPGMLWAAVFYADLGQDLPGEDVGGLLHFEDPRHPLPSMRHKDFRLTDATGEPYNGAKSIKSAVGDLVLFPSWLKHGVTPYTGASERISIAMNLDCQAPSAASRARPRSAQTVAGPERLQ</sequence>
<dbReference type="Proteomes" id="UP000587415">
    <property type="component" value="Unassembled WGS sequence"/>
</dbReference>
<dbReference type="Gene3D" id="2.60.120.620">
    <property type="entry name" value="q2cbj1_9rhob like domain"/>
    <property type="match status" value="1"/>
</dbReference>
<dbReference type="InterPro" id="IPR012668">
    <property type="entry name" value="CHP02466"/>
</dbReference>
<feature type="compositionally biased region" description="Low complexity" evidence="1">
    <location>
        <begin position="217"/>
        <end position="228"/>
    </location>
</feature>
<reference evidence="2 3" key="1">
    <citation type="submission" date="2020-03" db="EMBL/GenBank/DDBJ databases">
        <title>Genomic Encyclopedia of Type Strains, Phase IV (KMG-IV): sequencing the most valuable type-strain genomes for metagenomic binning, comparative biology and taxonomic classification.</title>
        <authorList>
            <person name="Goeker M."/>
        </authorList>
    </citation>
    <scope>NUCLEOTIDE SEQUENCE [LARGE SCALE GENOMIC DNA]</scope>
    <source>
        <strain evidence="2 3">DSM 4736</strain>
    </source>
</reference>
<feature type="region of interest" description="Disordered" evidence="1">
    <location>
        <begin position="217"/>
        <end position="238"/>
    </location>
</feature>
<keyword evidence="3" id="KW-1185">Reference proteome</keyword>
<organism evidence="2 3">
    <name type="scientific">Brevundimonas alba</name>
    <dbReference type="NCBI Taxonomy" id="74314"/>
    <lineage>
        <taxon>Bacteria</taxon>
        <taxon>Pseudomonadati</taxon>
        <taxon>Pseudomonadota</taxon>
        <taxon>Alphaproteobacteria</taxon>
        <taxon>Caulobacterales</taxon>
        <taxon>Caulobacteraceae</taxon>
        <taxon>Brevundimonas</taxon>
    </lineage>
</organism>
<proteinExistence type="predicted"/>
<evidence type="ECO:0000256" key="1">
    <source>
        <dbReference type="SAM" id="MobiDB-lite"/>
    </source>
</evidence>